<evidence type="ECO:0000256" key="6">
    <source>
        <dbReference type="ARBA" id="ARBA00022989"/>
    </source>
</evidence>
<evidence type="ECO:0000256" key="4">
    <source>
        <dbReference type="ARBA" id="ARBA00022729"/>
    </source>
</evidence>
<accession>A0A4U5V3H8</accession>
<dbReference type="SMART" id="SM00060">
    <property type="entry name" value="FN3"/>
    <property type="match status" value="4"/>
</dbReference>
<dbReference type="FunFam" id="2.60.40.10:FF:000465">
    <property type="entry name" value="Granulocyte colony-stimulating factor receptor"/>
    <property type="match status" value="1"/>
</dbReference>
<evidence type="ECO:0000313" key="13">
    <source>
        <dbReference type="EMBL" id="TKS82374.1"/>
    </source>
</evidence>
<dbReference type="InterPro" id="IPR052672">
    <property type="entry name" value="Type1_Cytokine_Rcpt_Type2"/>
</dbReference>
<organism evidence="13 14">
    <name type="scientific">Collichthys lucidus</name>
    <name type="common">Big head croaker</name>
    <name type="synonym">Sciaena lucida</name>
    <dbReference type="NCBI Taxonomy" id="240159"/>
    <lineage>
        <taxon>Eukaryota</taxon>
        <taxon>Metazoa</taxon>
        <taxon>Chordata</taxon>
        <taxon>Craniata</taxon>
        <taxon>Vertebrata</taxon>
        <taxon>Euteleostomi</taxon>
        <taxon>Actinopterygii</taxon>
        <taxon>Neopterygii</taxon>
        <taxon>Teleostei</taxon>
        <taxon>Neoteleostei</taxon>
        <taxon>Acanthomorphata</taxon>
        <taxon>Eupercaria</taxon>
        <taxon>Sciaenidae</taxon>
        <taxon>Collichthys</taxon>
    </lineage>
</organism>
<comment type="subcellular location">
    <subcellularLocation>
        <location evidence="1">Membrane</location>
        <topology evidence="1">Single-pass type I membrane protein</topology>
    </subcellularLocation>
</comment>
<keyword evidence="10" id="KW-0393">Immunoglobulin domain</keyword>
<dbReference type="EMBL" id="CM014091">
    <property type="protein sequence ID" value="TKS82374.1"/>
    <property type="molecule type" value="Genomic_DNA"/>
</dbReference>
<sequence length="971" mass="108943">MPFRLEFHNNNGGLAETGPNMASYRQNQPAVTSPDDRLHKQAHPKGFESRFLVSRDTHNPVQSEYTTDQVVRLPRGQSVINRKSNFEDVKHVAPPSQSDLVNWDPQGRNKALSFVYNEHDLVVDESVPNRSGVALTGLRLPQSRGHGTYQRGLTGYGLQRKVPVLGSSGFIHKPLHVRVMTGRGPAVGTLKRIRFPGHLAQPLHSSLNVKRFAQATCIIRDSCPVVIGQAVHIQWRLDNRFLPSITVANGSSRVSEVVIPSFNHTRGSLTCCVQASSLLVVGGVDIRAGYPPQPPQNLSCQTNLTTPSTLTCRWHPGQQETHLLTKYTLHTKIRDSNENNTYKLPPGVHQYTIPRSGFVLFSEIELYVKAVNDLGEATSVPITLEPVSAAKFDPPTILNIQAMPKRYGCLKLSWTLSEQQAWMRDNRLNLEVRLQTADSSRSAEQPILINRVKPTKPVDQCRLLHATQYFAQIRVRYRESPWSEWSGSQSGVTLESAPTGRLDWWMKASGDQIDKHLTIHLFWKPSKQFRANSRNVSYVVSLQKLSGEKGKVCSTMANYCTFQLPKRAKKVYLSAVNAEGRSNPTEVRITLPRSATVISDVTVIPQDDRSLLVQWSSLVSSSPIDFVVEWRPLLETDLSFTQFEITDRNQTSLVISGSIEPYKPYGISVYPRFKDWMGLPQTVNAYSRQKAPSMVPKIQIKKNWQYHVELTWDELALHERNGNIQSYKIFYWSAKDPVKVVASDPEERRVVLKDLNTVAVYDAFMMVTTFGGSLNGTTIHFEVEPFGTFLASCSRSSQQQPQEMDIRLNTGDTHLASDSDEPNPIYLSHLSFLDIPVKLGKEDDDVWSGSPEDTSDLGDSICGSPFLPGYSGSNTDSVPYATVIFSGQYSSPPPNVPHVYLRSESTQPLLEMEESFSPKCYQNMTTDGMPREQCFFGPCDDCIHEEASDPAILWDDFPFLQALAMNEMQND</sequence>
<dbReference type="InterPro" id="IPR013783">
    <property type="entry name" value="Ig-like_fold"/>
</dbReference>
<proteinExistence type="inferred from homology"/>
<evidence type="ECO:0000256" key="2">
    <source>
        <dbReference type="ARBA" id="ARBA00008921"/>
    </source>
</evidence>
<evidence type="ECO:0000256" key="10">
    <source>
        <dbReference type="ARBA" id="ARBA00023319"/>
    </source>
</evidence>
<reference evidence="13 14" key="1">
    <citation type="submission" date="2019-01" db="EMBL/GenBank/DDBJ databases">
        <title>Genome Assembly of Collichthys lucidus.</title>
        <authorList>
            <person name="Cai M."/>
            <person name="Xiao S."/>
        </authorList>
    </citation>
    <scope>NUCLEOTIDE SEQUENCE [LARGE SCALE GENOMIC DNA]</scope>
    <source>
        <strain evidence="13">JT15FE1705JMU</strain>
        <tissue evidence="13">Muscle</tissue>
    </source>
</reference>
<evidence type="ECO:0000259" key="12">
    <source>
        <dbReference type="PROSITE" id="PS50853"/>
    </source>
</evidence>
<keyword evidence="4" id="KW-0732">Signal</keyword>
<keyword evidence="8 13" id="KW-0675">Receptor</keyword>
<dbReference type="STRING" id="240159.A0A4U5V3H8"/>
<gene>
    <name evidence="13" type="ORF">D9C73_016483</name>
</gene>
<dbReference type="Pfam" id="PF06328">
    <property type="entry name" value="Lep_receptor_Ig"/>
    <property type="match status" value="1"/>
</dbReference>
<name>A0A4U5V3H8_COLLU</name>
<dbReference type="SUPFAM" id="SSF48726">
    <property type="entry name" value="Immunoglobulin"/>
    <property type="match status" value="1"/>
</dbReference>
<keyword evidence="5" id="KW-0677">Repeat</keyword>
<dbReference type="InterPro" id="IPR036179">
    <property type="entry name" value="Ig-like_dom_sf"/>
</dbReference>
<keyword evidence="6" id="KW-1133">Transmembrane helix</keyword>
<feature type="domain" description="Fibronectin type-III" evidence="12">
    <location>
        <begin position="294"/>
        <end position="392"/>
    </location>
</feature>
<dbReference type="SUPFAM" id="SSF49265">
    <property type="entry name" value="Fibronectin type III"/>
    <property type="match status" value="3"/>
</dbReference>
<feature type="region of interest" description="Disordered" evidence="11">
    <location>
        <begin position="1"/>
        <end position="20"/>
    </location>
</feature>
<dbReference type="InterPro" id="IPR003961">
    <property type="entry name" value="FN3_dom"/>
</dbReference>
<keyword evidence="3" id="KW-0812">Transmembrane</keyword>
<evidence type="ECO:0000256" key="3">
    <source>
        <dbReference type="ARBA" id="ARBA00022692"/>
    </source>
</evidence>
<keyword evidence="14" id="KW-1185">Reference proteome</keyword>
<evidence type="ECO:0000256" key="9">
    <source>
        <dbReference type="ARBA" id="ARBA00023180"/>
    </source>
</evidence>
<dbReference type="CDD" id="cd00063">
    <property type="entry name" value="FN3"/>
    <property type="match status" value="3"/>
</dbReference>
<dbReference type="Proteomes" id="UP000298787">
    <property type="component" value="Chromosome 14"/>
</dbReference>
<evidence type="ECO:0000256" key="11">
    <source>
        <dbReference type="SAM" id="MobiDB-lite"/>
    </source>
</evidence>
<evidence type="ECO:0000256" key="5">
    <source>
        <dbReference type="ARBA" id="ARBA00022737"/>
    </source>
</evidence>
<dbReference type="InterPro" id="IPR036116">
    <property type="entry name" value="FN3_sf"/>
</dbReference>
<keyword evidence="9" id="KW-0325">Glycoprotein</keyword>
<dbReference type="GO" id="GO:0005886">
    <property type="term" value="C:plasma membrane"/>
    <property type="evidence" value="ECO:0007669"/>
    <property type="project" value="UniProtKB-ARBA"/>
</dbReference>
<evidence type="ECO:0000313" key="14">
    <source>
        <dbReference type="Proteomes" id="UP000298787"/>
    </source>
</evidence>
<evidence type="ECO:0000256" key="1">
    <source>
        <dbReference type="ARBA" id="ARBA00004479"/>
    </source>
</evidence>
<evidence type="ECO:0000256" key="8">
    <source>
        <dbReference type="ARBA" id="ARBA00023170"/>
    </source>
</evidence>
<evidence type="ECO:0000256" key="7">
    <source>
        <dbReference type="ARBA" id="ARBA00023136"/>
    </source>
</evidence>
<dbReference type="InterPro" id="IPR010457">
    <property type="entry name" value="IgC2-like_lig-bd"/>
</dbReference>
<feature type="domain" description="Fibronectin type-III" evidence="12">
    <location>
        <begin position="597"/>
        <end position="693"/>
    </location>
</feature>
<dbReference type="PANTHER" id="PTHR48423">
    <property type="entry name" value="INTERLEUKIN-27 RECEPTOR SUBUNIT ALPHA"/>
    <property type="match status" value="1"/>
</dbReference>
<keyword evidence="7" id="KW-0472">Membrane</keyword>
<dbReference type="PROSITE" id="PS50853">
    <property type="entry name" value="FN3"/>
    <property type="match status" value="2"/>
</dbReference>
<protein>
    <submittedName>
        <fullName evidence="13">Granulocyte colony-stimulating factor receptor</fullName>
    </submittedName>
</protein>
<dbReference type="AlphaFoldDB" id="A0A4U5V3H8"/>
<comment type="similarity">
    <text evidence="2">Belongs to the type I cytokine receptor family. Type 2 subfamily.</text>
</comment>
<dbReference type="Gene3D" id="2.60.40.10">
    <property type="entry name" value="Immunoglobulins"/>
    <property type="match status" value="6"/>
</dbReference>
<dbReference type="PANTHER" id="PTHR48423:SF1">
    <property type="entry name" value="INTERLEUKIN-27 RECEPTOR SUBUNIT ALPHA"/>
    <property type="match status" value="1"/>
</dbReference>